<comment type="caution">
    <text evidence="4">The sequence shown here is derived from an EMBL/GenBank/DDBJ whole genome shotgun (WGS) entry which is preliminary data.</text>
</comment>
<dbReference type="GO" id="GO:0000407">
    <property type="term" value="C:phagophore assembly site"/>
    <property type="evidence" value="ECO:0007669"/>
    <property type="project" value="TreeGrafter"/>
</dbReference>
<dbReference type="GO" id="GO:1990316">
    <property type="term" value="C:Atg1/ULK1 kinase complex"/>
    <property type="evidence" value="ECO:0007669"/>
    <property type="project" value="TreeGrafter"/>
</dbReference>
<evidence type="ECO:0000256" key="1">
    <source>
        <dbReference type="ARBA" id="ARBA00007130"/>
    </source>
</evidence>
<evidence type="ECO:0000313" key="6">
    <source>
        <dbReference type="Proteomes" id="UP000215902"/>
    </source>
</evidence>
<comment type="similarity">
    <text evidence="1">Belongs to the ATG101 family.</text>
</comment>
<keyword evidence="6" id="KW-1185">Reference proteome</keyword>
<dbReference type="GO" id="GO:0000045">
    <property type="term" value="P:autophagosome assembly"/>
    <property type="evidence" value="ECO:0007669"/>
    <property type="project" value="TreeGrafter"/>
</dbReference>
<sequence length="225" mass="25305">MNVQKHTFSFDLEGMEVEEVVRSVFHTVLLHRCYAKISVKEGGNTWTVGAAGLTDEDCESIEVTYTRVSCDEVVNKVNQPIQAFVKQLRSGQSSERGTGSVALEFHEQKRAKWGVFASDPVPWEIWIVHVNLTSFDTETARSAHRDKLTQAVTDAIFYINDTMVNPDTYKPKLARTGDFDQILDMQCPLLTPHHFRVHYSTCNDDPVQATMGGAVKKILKDTLAL</sequence>
<dbReference type="AlphaFoldDB" id="A0A267EKX8"/>
<dbReference type="STRING" id="282301.A0A267EKX8"/>
<dbReference type="OrthoDB" id="10259639at2759"/>
<dbReference type="GO" id="GO:0019901">
    <property type="term" value="F:protein kinase binding"/>
    <property type="evidence" value="ECO:0007669"/>
    <property type="project" value="TreeGrafter"/>
</dbReference>
<keyword evidence="3" id="KW-0072">Autophagy</keyword>
<dbReference type="Proteomes" id="UP000215902">
    <property type="component" value="Unassembled WGS sequence"/>
</dbReference>
<accession>A0A267EKX8</accession>
<dbReference type="EMBL" id="NIVC01002012">
    <property type="protein sequence ID" value="PAA61634.1"/>
    <property type="molecule type" value="Genomic_DNA"/>
</dbReference>
<reference evidence="4 6" key="1">
    <citation type="submission" date="2017-06" db="EMBL/GenBank/DDBJ databases">
        <title>A platform for efficient transgenesis in Macrostomum lignano, a flatworm model organism for stem cell research.</title>
        <authorList>
            <person name="Berezikov E."/>
        </authorList>
    </citation>
    <scope>NUCLEOTIDE SEQUENCE [LARGE SCALE GENOMIC DNA]</scope>
    <source>
        <strain evidence="4">DV1</strain>
        <tissue evidence="4">Whole organism</tissue>
    </source>
</reference>
<organism evidence="4 6">
    <name type="scientific">Macrostomum lignano</name>
    <dbReference type="NCBI Taxonomy" id="282301"/>
    <lineage>
        <taxon>Eukaryota</taxon>
        <taxon>Metazoa</taxon>
        <taxon>Spiralia</taxon>
        <taxon>Lophotrochozoa</taxon>
        <taxon>Platyhelminthes</taxon>
        <taxon>Rhabditophora</taxon>
        <taxon>Macrostomorpha</taxon>
        <taxon>Macrostomida</taxon>
        <taxon>Macrostomidae</taxon>
        <taxon>Macrostomum</taxon>
    </lineage>
</organism>
<protein>
    <recommendedName>
        <fullName evidence="2">Autophagy-related protein 101</fullName>
    </recommendedName>
</protein>
<evidence type="ECO:0000313" key="4">
    <source>
        <dbReference type="EMBL" id="PAA61634.1"/>
    </source>
</evidence>
<proteinExistence type="inferred from homology"/>
<dbReference type="Pfam" id="PF07855">
    <property type="entry name" value="ATG101"/>
    <property type="match status" value="1"/>
</dbReference>
<evidence type="ECO:0000256" key="2">
    <source>
        <dbReference type="ARBA" id="ARBA00018874"/>
    </source>
</evidence>
<dbReference type="PANTHER" id="PTHR13292">
    <property type="entry name" value="AUTOPHAGY-RELATED PROTEIN 101"/>
    <property type="match status" value="1"/>
</dbReference>
<name>A0A267EKX8_9PLAT</name>
<evidence type="ECO:0000256" key="3">
    <source>
        <dbReference type="ARBA" id="ARBA00023006"/>
    </source>
</evidence>
<dbReference type="InterPro" id="IPR012445">
    <property type="entry name" value="ATG101"/>
</dbReference>
<gene>
    <name evidence="4" type="ORF">BOX15_Mlig009227g1</name>
    <name evidence="5" type="ORF">BOX15_Mlig009227g4</name>
</gene>
<dbReference type="PANTHER" id="PTHR13292:SF0">
    <property type="entry name" value="AUTOPHAGY-RELATED PROTEIN 101"/>
    <property type="match status" value="1"/>
</dbReference>
<evidence type="ECO:0000313" key="5">
    <source>
        <dbReference type="EMBL" id="PAA81996.1"/>
    </source>
</evidence>
<dbReference type="EMBL" id="NIVC01000504">
    <property type="protein sequence ID" value="PAA81996.1"/>
    <property type="molecule type" value="Genomic_DNA"/>
</dbReference>